<evidence type="ECO:0000256" key="2">
    <source>
        <dbReference type="ARBA" id="ARBA00023163"/>
    </source>
</evidence>
<keyword evidence="2" id="KW-0804">Transcription</keyword>
<dbReference type="InterPro" id="IPR015943">
    <property type="entry name" value="WD40/YVTN_repeat-like_dom_sf"/>
</dbReference>
<dbReference type="PANTHER" id="PTHR15052:SF2">
    <property type="entry name" value="GENERAL TRANSCRIPTION FACTOR 3C POLYPEPTIDE 2"/>
    <property type="match status" value="1"/>
</dbReference>
<dbReference type="InterPro" id="IPR017956">
    <property type="entry name" value="AT_hook_DNA-bd_motif"/>
</dbReference>
<reference evidence="5" key="1">
    <citation type="submission" date="2020-01" db="EMBL/GenBank/DDBJ databases">
        <title>Genome sequence of Kobresia littledalei, the first chromosome-level genome in the family Cyperaceae.</title>
        <authorList>
            <person name="Qu G."/>
        </authorList>
    </citation>
    <scope>NUCLEOTIDE SEQUENCE</scope>
    <source>
        <strain evidence="5">C.B.Clarke</strain>
        <tissue evidence="5">Leaf</tissue>
    </source>
</reference>
<comment type="caution">
    <text evidence="5">The sequence shown here is derived from an EMBL/GenBank/DDBJ whole genome shotgun (WGS) entry which is preliminary data.</text>
</comment>
<keyword evidence="6" id="KW-1185">Reference proteome</keyword>
<dbReference type="PANTHER" id="PTHR15052">
    <property type="entry name" value="RNA POLYMERASE III TRANSCRIPTION INITIATION FACTOR COMPLEX SUBUNIT"/>
    <property type="match status" value="1"/>
</dbReference>
<protein>
    <submittedName>
        <fullName evidence="5">AT hook motif-containing protein</fullName>
    </submittedName>
</protein>
<dbReference type="GO" id="GO:0005634">
    <property type="term" value="C:nucleus"/>
    <property type="evidence" value="ECO:0007669"/>
    <property type="project" value="UniProtKB-SubCell"/>
</dbReference>
<evidence type="ECO:0000256" key="3">
    <source>
        <dbReference type="ARBA" id="ARBA00023242"/>
    </source>
</evidence>
<evidence type="ECO:0000256" key="4">
    <source>
        <dbReference type="SAM" id="MobiDB-lite"/>
    </source>
</evidence>
<feature type="region of interest" description="Disordered" evidence="4">
    <location>
        <begin position="1"/>
        <end position="26"/>
    </location>
</feature>
<evidence type="ECO:0000256" key="1">
    <source>
        <dbReference type="ARBA" id="ARBA00004123"/>
    </source>
</evidence>
<feature type="compositionally biased region" description="Basic and acidic residues" evidence="4">
    <location>
        <begin position="16"/>
        <end position="26"/>
    </location>
</feature>
<dbReference type="SUPFAM" id="SSF50978">
    <property type="entry name" value="WD40 repeat-like"/>
    <property type="match status" value="1"/>
</dbReference>
<dbReference type="GO" id="GO:0000127">
    <property type="term" value="C:transcription factor TFIIIC complex"/>
    <property type="evidence" value="ECO:0007669"/>
    <property type="project" value="TreeGrafter"/>
</dbReference>
<feature type="compositionally biased region" description="Basic residues" evidence="4">
    <location>
        <begin position="263"/>
        <end position="272"/>
    </location>
</feature>
<dbReference type="SMART" id="SM00320">
    <property type="entry name" value="WD40"/>
    <property type="match status" value="4"/>
</dbReference>
<dbReference type="GO" id="GO:0006383">
    <property type="term" value="P:transcription by RNA polymerase III"/>
    <property type="evidence" value="ECO:0007669"/>
    <property type="project" value="TreeGrafter"/>
</dbReference>
<dbReference type="SMART" id="SM00384">
    <property type="entry name" value="AT_hook"/>
    <property type="match status" value="3"/>
</dbReference>
<dbReference type="EMBL" id="SWLB01000021">
    <property type="protein sequence ID" value="KAF3324666.1"/>
    <property type="molecule type" value="Genomic_DNA"/>
</dbReference>
<dbReference type="OrthoDB" id="4703at2759"/>
<comment type="subcellular location">
    <subcellularLocation>
        <location evidence="1">Nucleus</location>
    </subcellularLocation>
</comment>
<proteinExistence type="predicted"/>
<feature type="compositionally biased region" description="Basic residues" evidence="4">
    <location>
        <begin position="334"/>
        <end position="343"/>
    </location>
</feature>
<feature type="compositionally biased region" description="Basic residues" evidence="4">
    <location>
        <begin position="284"/>
        <end position="293"/>
    </location>
</feature>
<evidence type="ECO:0000313" key="5">
    <source>
        <dbReference type="EMBL" id="KAF3324666.1"/>
    </source>
</evidence>
<organism evidence="5 6">
    <name type="scientific">Carex littledalei</name>
    <dbReference type="NCBI Taxonomy" id="544730"/>
    <lineage>
        <taxon>Eukaryota</taxon>
        <taxon>Viridiplantae</taxon>
        <taxon>Streptophyta</taxon>
        <taxon>Embryophyta</taxon>
        <taxon>Tracheophyta</taxon>
        <taxon>Spermatophyta</taxon>
        <taxon>Magnoliopsida</taxon>
        <taxon>Liliopsida</taxon>
        <taxon>Poales</taxon>
        <taxon>Cyperaceae</taxon>
        <taxon>Cyperoideae</taxon>
        <taxon>Cariceae</taxon>
        <taxon>Carex</taxon>
        <taxon>Carex subgen. Euthyceras</taxon>
    </lineage>
</organism>
<gene>
    <name evidence="5" type="ORF">FCM35_KLT10823</name>
</gene>
<feature type="region of interest" description="Disordered" evidence="4">
    <location>
        <begin position="243"/>
        <end position="301"/>
    </location>
</feature>
<dbReference type="InterPro" id="IPR052416">
    <property type="entry name" value="GTF3C_component"/>
</dbReference>
<dbReference type="Pfam" id="PF00400">
    <property type="entry name" value="WD40"/>
    <property type="match status" value="1"/>
</dbReference>
<name>A0A833QSP6_9POAL</name>
<dbReference type="AlphaFoldDB" id="A0A833QSP6"/>
<dbReference type="GO" id="GO:0003677">
    <property type="term" value="F:DNA binding"/>
    <property type="evidence" value="ECO:0007669"/>
    <property type="project" value="InterPro"/>
</dbReference>
<accession>A0A833QSP6</accession>
<dbReference type="InterPro" id="IPR001680">
    <property type="entry name" value="WD40_rpt"/>
</dbReference>
<keyword evidence="3" id="KW-0539">Nucleus</keyword>
<dbReference type="Gene3D" id="2.130.10.10">
    <property type="entry name" value="YVTN repeat-like/Quinoprotein amine dehydrogenase"/>
    <property type="match status" value="1"/>
</dbReference>
<feature type="region of interest" description="Disordered" evidence="4">
    <location>
        <begin position="317"/>
        <end position="343"/>
    </location>
</feature>
<dbReference type="Proteomes" id="UP000623129">
    <property type="component" value="Unassembled WGS sequence"/>
</dbReference>
<sequence length="915" mass="101172">MAARSIQSELEGEGEGEGKGKGKGREYETEEGEVAIFDYCIDNFFSDMNYICKLCSSSSQHDLDLADIDRFSSMITFLKEWKYFQYDPRTVSFPCESERVVTGTSPGPVRQELKLPQFSSAAIPKAGKLAGEADSSTSDFVLCAGGSVWALDWCPRADDTPVSAITCEYLAVSAHPPGSYYHKMGASLKGRGAIQIWCLVTSSETVELSKPPYRVVKRRAKEALTVNDGVENDKQKSLAVIKRRGRPKKVSLTDETNGCQVAKQKKIGRPRKRPTDEEDTCPKVPKKRGRPRKYAQSSNIEEEDKLLLPVSINLEGTGTTLALPPPPDANSTQKGRKGRCKKGNFRSQEVCPVASGAKLNADMDKDLQCFEMAQKGHNDAADNEANSLPIVEPLDVALPLAVLYGKKHNKRRLKEKQSIQKPDVVAAENSIVEYVTSSECQIVEPNLTETQCNAEAKLASSVCCPKEMLLPKLVFCLAHYGKVAWDIKWKPFVTSSTARMGYLAVLLGDGSLEVWEVPVPSIVQRLYSSNPGRGEGTDPRFLKLKAIFRCSKLTVGNRQSIPLTLEWSTSPPGDMILAGCHDGTVALWKFAIHTTCEDSRPLLVFTADSSPIRSLAWAPHDSENPEDANLFVVAGPEGLKFWDIRDPYHSLWEVNPAHKAVVSVDWLKDPRCILMTVEDGTMRIFSLPKGANDLPVTGMPLPRKQFEGIFIYTMSIFAIWSIHTSLTGLAAYCVTDGSVVVFQLTERFLEADPTRNRTPYFLCDHFKDGGGILELGPPFRNTIISNLPLKPIKGPSRYIMGDDKALVSATNPPPNRDEENNVDVGMLPEVDDSCDNGFPSKLVALHKYEIDNYSAEIKHNELDNCQCLLKIELTDSSLQRKGDRGRSGCVVREALRDIPTIMSGKKLSEDELHAR</sequence>
<dbReference type="InterPro" id="IPR036322">
    <property type="entry name" value="WD40_repeat_dom_sf"/>
</dbReference>
<evidence type="ECO:0000313" key="6">
    <source>
        <dbReference type="Proteomes" id="UP000623129"/>
    </source>
</evidence>